<keyword evidence="3" id="KW-0479">Metal-binding</keyword>
<keyword evidence="2" id="KW-0349">Heme</keyword>
<gene>
    <name evidence="6" type="ORF">BUALT_Bualt03G0107200</name>
</gene>
<dbReference type="Proteomes" id="UP000826271">
    <property type="component" value="Unassembled WGS sequence"/>
</dbReference>
<keyword evidence="7" id="KW-1185">Reference proteome</keyword>
<evidence type="ECO:0000313" key="6">
    <source>
        <dbReference type="EMBL" id="KAG8386036.1"/>
    </source>
</evidence>
<dbReference type="Pfam" id="PF00067">
    <property type="entry name" value="p450"/>
    <property type="match status" value="2"/>
</dbReference>
<dbReference type="InterPro" id="IPR001128">
    <property type="entry name" value="Cyt_P450"/>
</dbReference>
<name>A0AAV6XSQ3_9LAMI</name>
<accession>A0AAV6XSQ3</accession>
<evidence type="ECO:0000256" key="1">
    <source>
        <dbReference type="ARBA" id="ARBA00010617"/>
    </source>
</evidence>
<proteinExistence type="inferred from homology"/>
<evidence type="ECO:0000256" key="3">
    <source>
        <dbReference type="ARBA" id="ARBA00022723"/>
    </source>
</evidence>
<organism evidence="6 7">
    <name type="scientific">Buddleja alternifolia</name>
    <dbReference type="NCBI Taxonomy" id="168488"/>
    <lineage>
        <taxon>Eukaryota</taxon>
        <taxon>Viridiplantae</taxon>
        <taxon>Streptophyta</taxon>
        <taxon>Embryophyta</taxon>
        <taxon>Tracheophyta</taxon>
        <taxon>Spermatophyta</taxon>
        <taxon>Magnoliopsida</taxon>
        <taxon>eudicotyledons</taxon>
        <taxon>Gunneridae</taxon>
        <taxon>Pentapetalae</taxon>
        <taxon>asterids</taxon>
        <taxon>lamiids</taxon>
        <taxon>Lamiales</taxon>
        <taxon>Scrophulariaceae</taxon>
        <taxon>Buddlejeae</taxon>
        <taxon>Buddleja</taxon>
    </lineage>
</organism>
<dbReference type="GO" id="GO:0004497">
    <property type="term" value="F:monooxygenase activity"/>
    <property type="evidence" value="ECO:0007669"/>
    <property type="project" value="InterPro"/>
</dbReference>
<keyword evidence="5" id="KW-0408">Iron</keyword>
<dbReference type="Gene3D" id="1.10.630.10">
    <property type="entry name" value="Cytochrome P450"/>
    <property type="match status" value="1"/>
</dbReference>
<dbReference type="SUPFAM" id="SSF48264">
    <property type="entry name" value="Cytochrome P450"/>
    <property type="match status" value="1"/>
</dbReference>
<protein>
    <submittedName>
        <fullName evidence="6">Uncharacterized protein</fullName>
    </submittedName>
</protein>
<dbReference type="GO" id="GO:0020037">
    <property type="term" value="F:heme binding"/>
    <property type="evidence" value="ECO:0007669"/>
    <property type="project" value="InterPro"/>
</dbReference>
<dbReference type="AlphaFoldDB" id="A0AAV6XSQ3"/>
<dbReference type="PANTHER" id="PTHR47955">
    <property type="entry name" value="CYTOCHROME P450 FAMILY 71 PROTEIN"/>
    <property type="match status" value="1"/>
</dbReference>
<keyword evidence="4" id="KW-0560">Oxidoreductase</keyword>
<dbReference type="InterPro" id="IPR036396">
    <property type="entry name" value="Cyt_P450_sf"/>
</dbReference>
<dbReference type="GO" id="GO:0005506">
    <property type="term" value="F:iron ion binding"/>
    <property type="evidence" value="ECO:0007669"/>
    <property type="project" value="InterPro"/>
</dbReference>
<evidence type="ECO:0000256" key="2">
    <source>
        <dbReference type="ARBA" id="ARBA00022617"/>
    </source>
</evidence>
<evidence type="ECO:0000313" key="7">
    <source>
        <dbReference type="Proteomes" id="UP000826271"/>
    </source>
</evidence>
<dbReference type="PANTHER" id="PTHR47955:SF8">
    <property type="entry name" value="CYTOCHROME P450 71D11-LIKE"/>
    <property type="match status" value="1"/>
</dbReference>
<dbReference type="EMBL" id="WHWC01000003">
    <property type="protein sequence ID" value="KAG8386036.1"/>
    <property type="molecule type" value="Genomic_DNA"/>
</dbReference>
<dbReference type="GO" id="GO:0016705">
    <property type="term" value="F:oxidoreductase activity, acting on paired donors, with incorporation or reduction of molecular oxygen"/>
    <property type="evidence" value="ECO:0007669"/>
    <property type="project" value="InterPro"/>
</dbReference>
<reference evidence="6" key="1">
    <citation type="submission" date="2019-10" db="EMBL/GenBank/DDBJ databases">
        <authorList>
            <person name="Zhang R."/>
            <person name="Pan Y."/>
            <person name="Wang J."/>
            <person name="Ma R."/>
            <person name="Yu S."/>
        </authorList>
    </citation>
    <scope>NUCLEOTIDE SEQUENCE</scope>
    <source>
        <strain evidence="6">LA-IB0</strain>
        <tissue evidence="6">Leaf</tissue>
    </source>
</reference>
<evidence type="ECO:0000256" key="5">
    <source>
        <dbReference type="ARBA" id="ARBA00023004"/>
    </source>
</evidence>
<comment type="caution">
    <text evidence="6">The sequence shown here is derived from an EMBL/GenBank/DDBJ whole genome shotgun (WGS) entry which is preliminary data.</text>
</comment>
<comment type="similarity">
    <text evidence="1">Belongs to the cytochrome P450 family.</text>
</comment>
<evidence type="ECO:0000256" key="4">
    <source>
        <dbReference type="ARBA" id="ARBA00023002"/>
    </source>
</evidence>
<sequence>MVFLESQACSEAIQPCFAHALANWAFHSNWNGDISRPWKLPFIGNLHNLIGSVPHRALHQLSLKHGPLMHVQLGELSTIVVSSPESAKEVMKTHDIHFASRPSILVAEIISYNCTSITFGPSISSKEGSVINLTEKLYSSTYDVVSMAALGKKTKEQETLLHILGEVIVLAAGFDIGDLYPSIKLLQMISGLRSRLMKLHQQADKILEGIIHEHKLAANNADDKGEKQQEDLLDVLLKFQDDGLEIPLTSDNIKSVLVVSFFTLLVFIYS</sequence>